<dbReference type="Gene3D" id="2.60.120.280">
    <property type="entry name" value="Regulatory protein AraC"/>
    <property type="match status" value="1"/>
</dbReference>
<keyword evidence="6" id="KW-1185">Reference proteome</keyword>
<organism evidence="5 6">
    <name type="scientific">Agathobacter rectalis</name>
    <dbReference type="NCBI Taxonomy" id="39491"/>
    <lineage>
        <taxon>Bacteria</taxon>
        <taxon>Bacillati</taxon>
        <taxon>Bacillota</taxon>
        <taxon>Clostridia</taxon>
        <taxon>Lachnospirales</taxon>
        <taxon>Lachnospiraceae</taxon>
        <taxon>Agathobacter</taxon>
    </lineage>
</organism>
<keyword evidence="1" id="KW-0805">Transcription regulation</keyword>
<keyword evidence="2" id="KW-0238">DNA-binding</keyword>
<sequence length="279" mass="31589">MNNKYKNSYIVKEKELVSLSVYNVGFQSCDSLYQWGPGIRDHYLIHYIISGKGRYTVNGSVHTLTPGDAFLVYPNTEVIYQADAEDPWEYTWVGFTGSDAATILRATDFTKAHPYIHSVSNGNEIKRQLMHIYDARGTEFENALEMTGRLYTTLALFVSAATSKPPQNSANSYVQKGIEYISANYSYPITVEDIASYIGLSRSHLFRSFQSILSVSPKEYLTDFRIKQACYLLKHSSLSITAIAGSIGFDNSLYFSKTFHKIKGLSPKEYRSKYKKAQE</sequence>
<dbReference type="EMBL" id="CVRQ01000018">
    <property type="protein sequence ID" value="CRL37293.1"/>
    <property type="molecule type" value="Genomic_DNA"/>
</dbReference>
<reference evidence="6" key="1">
    <citation type="submission" date="2015-05" db="EMBL/GenBank/DDBJ databases">
        <authorList>
            <consortium name="Pathogen Informatics"/>
        </authorList>
    </citation>
    <scope>NUCLEOTIDE SEQUENCE [LARGE SCALE GENOMIC DNA]</scope>
    <source>
        <strain evidence="6">T1-815</strain>
    </source>
</reference>
<dbReference type="Pfam" id="PF12833">
    <property type="entry name" value="HTH_18"/>
    <property type="match status" value="1"/>
</dbReference>
<proteinExistence type="predicted"/>
<evidence type="ECO:0000256" key="2">
    <source>
        <dbReference type="ARBA" id="ARBA00023125"/>
    </source>
</evidence>
<dbReference type="InterPro" id="IPR018060">
    <property type="entry name" value="HTH_AraC"/>
</dbReference>
<dbReference type="PANTHER" id="PTHR43280:SF2">
    <property type="entry name" value="HTH-TYPE TRANSCRIPTIONAL REGULATOR EXSA"/>
    <property type="match status" value="1"/>
</dbReference>
<evidence type="ECO:0000256" key="3">
    <source>
        <dbReference type="ARBA" id="ARBA00023163"/>
    </source>
</evidence>
<evidence type="ECO:0000256" key="1">
    <source>
        <dbReference type="ARBA" id="ARBA00023015"/>
    </source>
</evidence>
<feature type="domain" description="HTH araC/xylS-type" evidence="4">
    <location>
        <begin position="175"/>
        <end position="273"/>
    </location>
</feature>
<evidence type="ECO:0000313" key="6">
    <source>
        <dbReference type="Proteomes" id="UP000049472"/>
    </source>
</evidence>
<dbReference type="AlphaFoldDB" id="A0A0M6WK34"/>
<dbReference type="GO" id="GO:0043565">
    <property type="term" value="F:sequence-specific DNA binding"/>
    <property type="evidence" value="ECO:0007669"/>
    <property type="project" value="InterPro"/>
</dbReference>
<dbReference type="CDD" id="cd06986">
    <property type="entry name" value="cupin_MmsR-like_N"/>
    <property type="match status" value="1"/>
</dbReference>
<dbReference type="PROSITE" id="PS51257">
    <property type="entry name" value="PROKAR_LIPOPROTEIN"/>
    <property type="match status" value="1"/>
</dbReference>
<dbReference type="InterPro" id="IPR020449">
    <property type="entry name" value="Tscrpt_reg_AraC-type_HTH"/>
</dbReference>
<dbReference type="RefSeq" id="WP_055061760.1">
    <property type="nucleotide sequence ID" value="NZ_CVRQ01000018.1"/>
</dbReference>
<dbReference type="SUPFAM" id="SSF46689">
    <property type="entry name" value="Homeodomain-like"/>
    <property type="match status" value="2"/>
</dbReference>
<accession>A0A0M6WK34</accession>
<dbReference type="InterPro" id="IPR037923">
    <property type="entry name" value="HTH-like"/>
</dbReference>
<evidence type="ECO:0000313" key="5">
    <source>
        <dbReference type="EMBL" id="CRL37293.1"/>
    </source>
</evidence>
<dbReference type="PANTHER" id="PTHR43280">
    <property type="entry name" value="ARAC-FAMILY TRANSCRIPTIONAL REGULATOR"/>
    <property type="match status" value="1"/>
</dbReference>
<dbReference type="InterPro" id="IPR003313">
    <property type="entry name" value="AraC-bd"/>
</dbReference>
<dbReference type="Gene3D" id="1.10.10.60">
    <property type="entry name" value="Homeodomain-like"/>
    <property type="match status" value="2"/>
</dbReference>
<dbReference type="PROSITE" id="PS01124">
    <property type="entry name" value="HTH_ARAC_FAMILY_2"/>
    <property type="match status" value="1"/>
</dbReference>
<dbReference type="SMART" id="SM00342">
    <property type="entry name" value="HTH_ARAC"/>
    <property type="match status" value="1"/>
</dbReference>
<gene>
    <name evidence="5" type="ORF">T1815_15551</name>
</gene>
<keyword evidence="3" id="KW-0804">Transcription</keyword>
<evidence type="ECO:0000259" key="4">
    <source>
        <dbReference type="PROSITE" id="PS01124"/>
    </source>
</evidence>
<protein>
    <submittedName>
        <fullName evidence="5">AraC family transcriptional regulator</fullName>
    </submittedName>
</protein>
<dbReference type="PRINTS" id="PR00032">
    <property type="entry name" value="HTHARAC"/>
</dbReference>
<dbReference type="Pfam" id="PF02311">
    <property type="entry name" value="AraC_binding"/>
    <property type="match status" value="1"/>
</dbReference>
<dbReference type="GO" id="GO:0003700">
    <property type="term" value="F:DNA-binding transcription factor activity"/>
    <property type="evidence" value="ECO:0007669"/>
    <property type="project" value="InterPro"/>
</dbReference>
<name>A0A0M6WK34_9FIRM</name>
<dbReference type="Proteomes" id="UP000049472">
    <property type="component" value="Unassembled WGS sequence"/>
</dbReference>
<dbReference type="SUPFAM" id="SSF51215">
    <property type="entry name" value="Regulatory protein AraC"/>
    <property type="match status" value="1"/>
</dbReference>
<dbReference type="InterPro" id="IPR009057">
    <property type="entry name" value="Homeodomain-like_sf"/>
</dbReference>